<protein>
    <submittedName>
        <fullName evidence="2">Uncharacterized protein</fullName>
    </submittedName>
</protein>
<feature type="transmembrane region" description="Helical" evidence="1">
    <location>
        <begin position="9"/>
        <end position="31"/>
    </location>
</feature>
<evidence type="ECO:0000313" key="2">
    <source>
        <dbReference type="EMBL" id="EYR62336.1"/>
    </source>
</evidence>
<feature type="transmembrane region" description="Helical" evidence="1">
    <location>
        <begin position="68"/>
        <end position="91"/>
    </location>
</feature>
<reference evidence="2 3" key="1">
    <citation type="submission" date="2014-01" db="EMBL/GenBank/DDBJ databases">
        <title>Actinotalea ferrariae CF5-4.</title>
        <authorList>
            <person name="Chen F."/>
            <person name="Li Y."/>
            <person name="Wang G."/>
        </authorList>
    </citation>
    <scope>NUCLEOTIDE SEQUENCE [LARGE SCALE GENOMIC DNA]</scope>
    <source>
        <strain evidence="2 3">CF5-4</strain>
    </source>
</reference>
<feature type="transmembrane region" description="Helical" evidence="1">
    <location>
        <begin position="103"/>
        <end position="125"/>
    </location>
</feature>
<dbReference type="EMBL" id="AXCW01000263">
    <property type="protein sequence ID" value="EYR62336.1"/>
    <property type="molecule type" value="Genomic_DNA"/>
</dbReference>
<keyword evidence="1" id="KW-0472">Membrane</keyword>
<keyword evidence="1" id="KW-0812">Transmembrane</keyword>
<organism evidence="2 3">
    <name type="scientific">Actinotalea ferrariae CF5-4</name>
    <dbReference type="NCBI Taxonomy" id="948458"/>
    <lineage>
        <taxon>Bacteria</taxon>
        <taxon>Bacillati</taxon>
        <taxon>Actinomycetota</taxon>
        <taxon>Actinomycetes</taxon>
        <taxon>Micrococcales</taxon>
        <taxon>Cellulomonadaceae</taxon>
        <taxon>Actinotalea</taxon>
    </lineage>
</organism>
<accession>A0A021VME6</accession>
<feature type="transmembrane region" description="Helical" evidence="1">
    <location>
        <begin position="168"/>
        <end position="193"/>
    </location>
</feature>
<dbReference type="RefSeq" id="WP_052023150.1">
    <property type="nucleotide sequence ID" value="NZ_AXCW01000263.1"/>
</dbReference>
<evidence type="ECO:0000256" key="1">
    <source>
        <dbReference type="SAM" id="Phobius"/>
    </source>
</evidence>
<dbReference type="Proteomes" id="UP000019753">
    <property type="component" value="Unassembled WGS sequence"/>
</dbReference>
<name>A0A021VME6_9CELL</name>
<feature type="transmembrane region" description="Helical" evidence="1">
    <location>
        <begin position="37"/>
        <end position="56"/>
    </location>
</feature>
<feature type="transmembrane region" description="Helical" evidence="1">
    <location>
        <begin position="137"/>
        <end position="156"/>
    </location>
</feature>
<gene>
    <name evidence="2" type="ORF">N866_09575</name>
</gene>
<comment type="caution">
    <text evidence="2">The sequence shown here is derived from an EMBL/GenBank/DDBJ whole genome shotgun (WGS) entry which is preliminary data.</text>
</comment>
<evidence type="ECO:0000313" key="3">
    <source>
        <dbReference type="Proteomes" id="UP000019753"/>
    </source>
</evidence>
<sequence length="210" mass="21117">MDALLRRWVLWAGGGEAVGFAVPALAGAAVGAVRPGLLLPALVVAGAGEGAVLGWAQSRVLRRVGVDPARWTALTSAAAAVAWLLGMGWFGSDRLRGSAPVPLLVAGSVLVGAVVLLSIGTAQAGELRRVVGRPRPWVVANVLAWGAGLTVFGLVTTPLWQPGQAGGVVLAIGLLGGVLMAGTMALVTGAALVRLLRSPVPTGSDEGHPR</sequence>
<dbReference type="AlphaFoldDB" id="A0A021VME6"/>
<keyword evidence="3" id="KW-1185">Reference proteome</keyword>
<keyword evidence="1" id="KW-1133">Transmembrane helix</keyword>
<proteinExistence type="predicted"/>